<gene>
    <name evidence="12" type="ORF">DSTB1V02_LOCUS6715</name>
</gene>
<dbReference type="Pfam" id="PF01773">
    <property type="entry name" value="Nucleos_tra2_N"/>
    <property type="match status" value="1"/>
</dbReference>
<evidence type="ECO:0000256" key="8">
    <source>
        <dbReference type="SAM" id="MobiDB-lite"/>
    </source>
</evidence>
<dbReference type="InterPro" id="IPR018270">
    <property type="entry name" value="C_nuclsd_transpt_met_bac"/>
</dbReference>
<feature type="transmembrane region" description="Helical" evidence="7">
    <location>
        <begin position="527"/>
        <end position="544"/>
    </location>
</feature>
<dbReference type="NCBIfam" id="TIGR00804">
    <property type="entry name" value="nupC"/>
    <property type="match status" value="1"/>
</dbReference>
<evidence type="ECO:0000259" key="10">
    <source>
        <dbReference type="Pfam" id="PF07662"/>
    </source>
</evidence>
<feature type="transmembrane region" description="Helical" evidence="7">
    <location>
        <begin position="322"/>
        <end position="345"/>
    </location>
</feature>
<evidence type="ECO:0000256" key="2">
    <source>
        <dbReference type="ARBA" id="ARBA00009033"/>
    </source>
</evidence>
<comment type="similarity">
    <text evidence="2 7">Belongs to the concentrative nucleoside transporter (CNT) (TC 2.A.41) family.</text>
</comment>
<feature type="domain" description="Nucleoside transporter/FeoB GTPase Gate" evidence="11">
    <location>
        <begin position="325"/>
        <end position="429"/>
    </location>
</feature>
<feature type="transmembrane region" description="Helical" evidence="7">
    <location>
        <begin position="622"/>
        <end position="645"/>
    </location>
</feature>
<dbReference type="GO" id="GO:0005415">
    <property type="term" value="F:nucleoside:sodium symporter activity"/>
    <property type="evidence" value="ECO:0007669"/>
    <property type="project" value="TreeGrafter"/>
</dbReference>
<dbReference type="Pfam" id="PF07670">
    <property type="entry name" value="Gate"/>
    <property type="match status" value="1"/>
</dbReference>
<proteinExistence type="inferred from homology"/>
<dbReference type="AlphaFoldDB" id="A0A7R8XA73"/>
<evidence type="ECO:0000256" key="4">
    <source>
        <dbReference type="ARBA" id="ARBA00022692"/>
    </source>
</evidence>
<keyword evidence="6 7" id="KW-0472">Membrane</keyword>
<feature type="transmembrane region" description="Helical" evidence="7">
    <location>
        <begin position="587"/>
        <end position="610"/>
    </location>
</feature>
<dbReference type="InterPro" id="IPR011642">
    <property type="entry name" value="Gate_dom"/>
</dbReference>
<dbReference type="EMBL" id="LR900779">
    <property type="protein sequence ID" value="CAD7246872.1"/>
    <property type="molecule type" value="Genomic_DNA"/>
</dbReference>
<dbReference type="Proteomes" id="UP000677054">
    <property type="component" value="Unassembled WGS sequence"/>
</dbReference>
<feature type="domain" description="Concentrative nucleoside transporter C-terminal" evidence="10">
    <location>
        <begin position="434"/>
        <end position="642"/>
    </location>
</feature>
<feature type="transmembrane region" description="Helical" evidence="7">
    <location>
        <begin position="291"/>
        <end position="310"/>
    </location>
</feature>
<dbReference type="Pfam" id="PF07662">
    <property type="entry name" value="Nucleos_tra2_C"/>
    <property type="match status" value="1"/>
</dbReference>
<comment type="subcellular location">
    <subcellularLocation>
        <location evidence="1">Cell membrane</location>
        <topology evidence="1">Multi-pass membrane protein</topology>
    </subcellularLocation>
</comment>
<dbReference type="InterPro" id="IPR008276">
    <property type="entry name" value="C_nuclsd_transpt"/>
</dbReference>
<accession>A0A7R8XA73</accession>
<feature type="non-terminal residue" evidence="12">
    <location>
        <position position="1"/>
    </location>
</feature>
<keyword evidence="4 7" id="KW-0812">Transmembrane</keyword>
<sequence>HPVSLSGRSQLQEPDGPYRSVGVDNPAMSLEDHVITLPRLTPDLAAISKNPAQPFPVFVGTMETELPGMNEKRNGGNTAYVGARGEEKDPEEEEDGIACGCFWRFRSSIAESYQTNQRYIRMVLVTLLCGGYNAYLVAAIWHNREKGLSWDFCNGLGFLLVVTGLLYFGLFYFLILKPLWLRFGPMERVRKITEAIHDRPVFRYAPFGGHFGFGLAVAVFLIVDTKEDRRRLISIIGIFFLVLFGFLFSKHPDKIKWRQVFWGLGLQFVFGLVILRWEVGNQVLQCVADKVTAFLGFTDAGSSFVFGYLVDGDPNPALKFSPVFAFKVLSVIFFFGFVTQILYYYGVIQWIVVKLGWVLHVTMGTTAAESMNAAANIFIGMVKNHTFTEAPLIIKPYLNDMTKSELHAVMTGGFATIAGGVFAAYLSFGVKGLHLLTASVMSAPAALACSKLLYPETRVSKTTAKNIKIEKGTEVNALDAAAHGANSVIMLVANIVANLIAMLAFVAFLNAVIAWFAALVDLQGITFEYLISLPLIPVAWVMGVEWSQCHHVAELIGIKTVLNEFVGYQRLQEMQKASILSERSEIIATYALCGFANLGSIGILMGALSGLIPERRSEISKLVVRAMIAGNMACLLTACVAGTLLTTS</sequence>
<feature type="transmembrane region" description="Helical" evidence="7">
    <location>
        <begin position="406"/>
        <end position="426"/>
    </location>
</feature>
<dbReference type="PANTHER" id="PTHR10590:SF4">
    <property type="entry name" value="SOLUTE CARRIER FAMILY 28 MEMBER 3"/>
    <property type="match status" value="1"/>
</dbReference>
<evidence type="ECO:0000256" key="1">
    <source>
        <dbReference type="ARBA" id="ARBA00004651"/>
    </source>
</evidence>
<feature type="transmembrane region" description="Helical" evidence="7">
    <location>
        <begin position="260"/>
        <end position="279"/>
    </location>
</feature>
<evidence type="ECO:0000259" key="11">
    <source>
        <dbReference type="Pfam" id="PF07670"/>
    </source>
</evidence>
<evidence type="ECO:0000256" key="7">
    <source>
        <dbReference type="RuleBase" id="RU362018"/>
    </source>
</evidence>
<dbReference type="EMBL" id="CAJPEV010001262">
    <property type="protein sequence ID" value="CAG0891715.1"/>
    <property type="molecule type" value="Genomic_DNA"/>
</dbReference>
<evidence type="ECO:0000256" key="5">
    <source>
        <dbReference type="ARBA" id="ARBA00022989"/>
    </source>
</evidence>
<keyword evidence="7" id="KW-0813">Transport</keyword>
<evidence type="ECO:0000256" key="6">
    <source>
        <dbReference type="ARBA" id="ARBA00023136"/>
    </source>
</evidence>
<reference evidence="12" key="1">
    <citation type="submission" date="2020-11" db="EMBL/GenBank/DDBJ databases">
        <authorList>
            <person name="Tran Van P."/>
        </authorList>
    </citation>
    <scope>NUCLEOTIDE SEQUENCE</scope>
</reference>
<feature type="transmembrane region" description="Helical" evidence="7">
    <location>
        <begin position="229"/>
        <end position="248"/>
    </location>
</feature>
<feature type="domain" description="Concentrative nucleoside transporter N-terminal" evidence="9">
    <location>
        <begin position="236"/>
        <end position="309"/>
    </location>
</feature>
<evidence type="ECO:0000313" key="13">
    <source>
        <dbReference type="Proteomes" id="UP000677054"/>
    </source>
</evidence>
<evidence type="ECO:0000256" key="3">
    <source>
        <dbReference type="ARBA" id="ARBA00022475"/>
    </source>
</evidence>
<evidence type="ECO:0000259" key="9">
    <source>
        <dbReference type="Pfam" id="PF01773"/>
    </source>
</evidence>
<dbReference type="GO" id="GO:0005886">
    <property type="term" value="C:plasma membrane"/>
    <property type="evidence" value="ECO:0007669"/>
    <property type="project" value="UniProtKB-SubCell"/>
</dbReference>
<keyword evidence="13" id="KW-1185">Reference proteome</keyword>
<protein>
    <recommendedName>
        <fullName evidence="7">Sodium/nucleoside cotransporter</fullName>
    </recommendedName>
</protein>
<keyword evidence="3" id="KW-1003">Cell membrane</keyword>
<evidence type="ECO:0000313" key="12">
    <source>
        <dbReference type="EMBL" id="CAD7246872.1"/>
    </source>
</evidence>
<feature type="transmembrane region" description="Helical" evidence="7">
    <location>
        <begin position="495"/>
        <end position="520"/>
    </location>
</feature>
<dbReference type="InterPro" id="IPR011657">
    <property type="entry name" value="CNT_C_dom"/>
</dbReference>
<feature type="region of interest" description="Disordered" evidence="8">
    <location>
        <begin position="1"/>
        <end position="25"/>
    </location>
</feature>
<feature type="compositionally biased region" description="Polar residues" evidence="8">
    <location>
        <begin position="1"/>
        <end position="12"/>
    </location>
</feature>
<feature type="transmembrane region" description="Helical" evidence="7">
    <location>
        <begin position="119"/>
        <end position="141"/>
    </location>
</feature>
<name>A0A7R8XA73_9CRUS</name>
<feature type="transmembrane region" description="Helical" evidence="7">
    <location>
        <begin position="201"/>
        <end position="223"/>
    </location>
</feature>
<dbReference type="OrthoDB" id="6075923at2759"/>
<dbReference type="InterPro" id="IPR002668">
    <property type="entry name" value="CNT_N_dom"/>
</dbReference>
<keyword evidence="5 7" id="KW-1133">Transmembrane helix</keyword>
<dbReference type="PANTHER" id="PTHR10590">
    <property type="entry name" value="SODIUM/NUCLEOSIDE COTRANSPORTER"/>
    <property type="match status" value="1"/>
</dbReference>
<organism evidence="12">
    <name type="scientific">Darwinula stevensoni</name>
    <dbReference type="NCBI Taxonomy" id="69355"/>
    <lineage>
        <taxon>Eukaryota</taxon>
        <taxon>Metazoa</taxon>
        <taxon>Ecdysozoa</taxon>
        <taxon>Arthropoda</taxon>
        <taxon>Crustacea</taxon>
        <taxon>Oligostraca</taxon>
        <taxon>Ostracoda</taxon>
        <taxon>Podocopa</taxon>
        <taxon>Podocopida</taxon>
        <taxon>Darwinulocopina</taxon>
        <taxon>Darwinuloidea</taxon>
        <taxon>Darwinulidae</taxon>
        <taxon>Darwinula</taxon>
    </lineage>
</organism>
<feature type="transmembrane region" description="Helical" evidence="7">
    <location>
        <begin position="156"/>
        <end position="180"/>
    </location>
</feature>